<dbReference type="EMBL" id="RDQM01000011">
    <property type="protein sequence ID" value="RMW96770.1"/>
    <property type="molecule type" value="Genomic_DNA"/>
</dbReference>
<evidence type="ECO:0000256" key="1">
    <source>
        <dbReference type="SAM" id="MobiDB-lite"/>
    </source>
</evidence>
<comment type="caution">
    <text evidence="2">The sequence shown here is derived from an EMBL/GenBank/DDBJ whole genome shotgun (WGS) entry which is preliminary data.</text>
</comment>
<gene>
    <name evidence="2" type="ORF">EBQ26_09530</name>
</gene>
<name>A0A3M6Q2K7_9BURK</name>
<reference evidence="2 3" key="1">
    <citation type="submission" date="2018-10" db="EMBL/GenBank/DDBJ databases">
        <title>Comamonadaceae CDC group NO-1 genome sequencing and assembly.</title>
        <authorList>
            <person name="Bernier A.-M."/>
            <person name="Bernard K."/>
        </authorList>
    </citation>
    <scope>NUCLEOTIDE SEQUENCE [LARGE SCALE GENOMIC DNA]</scope>
    <source>
        <strain evidence="2 3">NML970147</strain>
    </source>
</reference>
<protein>
    <submittedName>
        <fullName evidence="2">Uncharacterized protein</fullName>
    </submittedName>
</protein>
<evidence type="ECO:0000313" key="2">
    <source>
        <dbReference type="EMBL" id="RMW96770.1"/>
    </source>
</evidence>
<dbReference type="Proteomes" id="UP000267521">
    <property type="component" value="Unassembled WGS sequence"/>
</dbReference>
<sequence>MAAVGGWREKARGALKANAEPVRLGEDGFSVGLAPAPGVRGKYRQTSKAQALAGGGRDRPDSSNRHALYIQIKV</sequence>
<dbReference type="AlphaFoldDB" id="A0A3M6Q2K7"/>
<evidence type="ECO:0000313" key="3">
    <source>
        <dbReference type="Proteomes" id="UP000267521"/>
    </source>
</evidence>
<proteinExistence type="predicted"/>
<feature type="region of interest" description="Disordered" evidence="1">
    <location>
        <begin position="35"/>
        <end position="65"/>
    </location>
</feature>
<accession>A0A3M6Q2K7</accession>
<organism evidence="2 3">
    <name type="scientific">Allofranklinella schreckenbergeri</name>
    <dbReference type="NCBI Taxonomy" id="1076744"/>
    <lineage>
        <taxon>Bacteria</taxon>
        <taxon>Pseudomonadati</taxon>
        <taxon>Pseudomonadota</taxon>
        <taxon>Betaproteobacteria</taxon>
        <taxon>Burkholderiales</taxon>
        <taxon>Comamonadaceae</taxon>
        <taxon>Allofranklinella</taxon>
    </lineage>
</organism>